<evidence type="ECO:0000256" key="1">
    <source>
        <dbReference type="PROSITE-ProRule" id="PRU00042"/>
    </source>
</evidence>
<dbReference type="InterPro" id="IPR013087">
    <property type="entry name" value="Znf_C2H2_type"/>
</dbReference>
<feature type="region of interest" description="Disordered" evidence="2">
    <location>
        <begin position="1"/>
        <end position="31"/>
    </location>
</feature>
<keyword evidence="5" id="KW-1185">Reference proteome</keyword>
<protein>
    <recommendedName>
        <fullName evidence="3">C2H2-type domain-containing protein</fullName>
    </recommendedName>
</protein>
<feature type="compositionally biased region" description="Low complexity" evidence="2">
    <location>
        <begin position="334"/>
        <end position="345"/>
    </location>
</feature>
<proteinExistence type="predicted"/>
<dbReference type="GO" id="GO:0008270">
    <property type="term" value="F:zinc ion binding"/>
    <property type="evidence" value="ECO:0007669"/>
    <property type="project" value="UniProtKB-KW"/>
</dbReference>
<dbReference type="Proteomes" id="UP000821837">
    <property type="component" value="Chromosome 11"/>
</dbReference>
<organism evidence="4 5">
    <name type="scientific">Rhipicephalus sanguineus</name>
    <name type="common">Brown dog tick</name>
    <name type="synonym">Ixodes sanguineus</name>
    <dbReference type="NCBI Taxonomy" id="34632"/>
    <lineage>
        <taxon>Eukaryota</taxon>
        <taxon>Metazoa</taxon>
        <taxon>Ecdysozoa</taxon>
        <taxon>Arthropoda</taxon>
        <taxon>Chelicerata</taxon>
        <taxon>Arachnida</taxon>
        <taxon>Acari</taxon>
        <taxon>Parasitiformes</taxon>
        <taxon>Ixodida</taxon>
        <taxon>Ixodoidea</taxon>
        <taxon>Ixodidae</taxon>
        <taxon>Rhipicephalinae</taxon>
        <taxon>Rhipicephalus</taxon>
        <taxon>Rhipicephalus</taxon>
    </lineage>
</organism>
<evidence type="ECO:0000256" key="2">
    <source>
        <dbReference type="SAM" id="MobiDB-lite"/>
    </source>
</evidence>
<feature type="compositionally biased region" description="Polar residues" evidence="2">
    <location>
        <begin position="361"/>
        <end position="381"/>
    </location>
</feature>
<dbReference type="AlphaFoldDB" id="A0A9D4Q8T6"/>
<name>A0A9D4Q8T6_RHISA</name>
<feature type="compositionally biased region" description="Polar residues" evidence="2">
    <location>
        <begin position="399"/>
        <end position="411"/>
    </location>
</feature>
<dbReference type="Gene3D" id="3.30.160.60">
    <property type="entry name" value="Classic Zinc Finger"/>
    <property type="match status" value="1"/>
</dbReference>
<sequence length="481" mass="50137">MSSTPGSLNAGGSAIQTSPARSTDDTENRPTLDGNILTILFPVPNGFRCPMPDCHEKYVGVTWTSRRQSLMRHLWDEHRLKVSAAYTCTICSATDLGYRPTVHPCISKGRHELWTNATFAHPCAECSLTFPNKKGLDNHVRSHSRKAAKQRATQPATNARSTPRATPATTSSTTTAANETNAAASSPRADPTLPDLALTILSSPLGGTTGNTADATATAGPTTPTVNEGTSPSRGITSPSHDSQDHEMAPATPGSADCEESSASLRSSTAPASTPRTGPTTSGPLFTPLSSSPIAPTHDATSRDDGCPAAKPAADEENSPSEGSLSVAFSLQGAETASAAASPAENQRSHTLGATPRDDQPMSSTPRSITSQSVESPTQVMSPEEALLDEAGNDPAPQDETSGEITLSGSIDDTNNSDDSDAENEGPAPTQPMSSELTRALMTLSSVYSGNMTLTEIEADMIAGKRNAMPKKISDFFAPKC</sequence>
<comment type="caution">
    <text evidence="4">The sequence shown here is derived from an EMBL/GenBank/DDBJ whole genome shotgun (WGS) entry which is preliminary data.</text>
</comment>
<evidence type="ECO:0000259" key="3">
    <source>
        <dbReference type="PROSITE" id="PS50157"/>
    </source>
</evidence>
<feature type="compositionally biased region" description="Low complexity" evidence="2">
    <location>
        <begin position="210"/>
        <end position="225"/>
    </location>
</feature>
<feature type="domain" description="C2H2-type" evidence="3">
    <location>
        <begin position="121"/>
        <end position="148"/>
    </location>
</feature>
<feature type="compositionally biased region" description="Acidic residues" evidence="2">
    <location>
        <begin position="415"/>
        <end position="424"/>
    </location>
</feature>
<feature type="compositionally biased region" description="Low complexity" evidence="2">
    <location>
        <begin position="266"/>
        <end position="284"/>
    </location>
</feature>
<dbReference type="VEuPathDB" id="VectorBase:RSAN_032814"/>
<evidence type="ECO:0000313" key="4">
    <source>
        <dbReference type="EMBL" id="KAH7971841.1"/>
    </source>
</evidence>
<dbReference type="PROSITE" id="PS00028">
    <property type="entry name" value="ZINC_FINGER_C2H2_1"/>
    <property type="match status" value="1"/>
</dbReference>
<keyword evidence="1" id="KW-0863">Zinc-finger</keyword>
<accession>A0A9D4Q8T6</accession>
<evidence type="ECO:0000313" key="5">
    <source>
        <dbReference type="Proteomes" id="UP000821837"/>
    </source>
</evidence>
<keyword evidence="1" id="KW-0479">Metal-binding</keyword>
<feature type="compositionally biased region" description="Polar residues" evidence="2">
    <location>
        <begin position="320"/>
        <end position="329"/>
    </location>
</feature>
<keyword evidence="1" id="KW-0862">Zinc</keyword>
<reference evidence="4" key="1">
    <citation type="journal article" date="2020" name="Cell">
        <title>Large-Scale Comparative Analyses of Tick Genomes Elucidate Their Genetic Diversity and Vector Capacities.</title>
        <authorList>
            <consortium name="Tick Genome and Microbiome Consortium (TIGMIC)"/>
            <person name="Jia N."/>
            <person name="Wang J."/>
            <person name="Shi W."/>
            <person name="Du L."/>
            <person name="Sun Y."/>
            <person name="Zhan W."/>
            <person name="Jiang J.F."/>
            <person name="Wang Q."/>
            <person name="Zhang B."/>
            <person name="Ji P."/>
            <person name="Bell-Sakyi L."/>
            <person name="Cui X.M."/>
            <person name="Yuan T.T."/>
            <person name="Jiang B.G."/>
            <person name="Yang W.F."/>
            <person name="Lam T.T."/>
            <person name="Chang Q.C."/>
            <person name="Ding S.J."/>
            <person name="Wang X.J."/>
            <person name="Zhu J.G."/>
            <person name="Ruan X.D."/>
            <person name="Zhao L."/>
            <person name="Wei J.T."/>
            <person name="Ye R.Z."/>
            <person name="Que T.C."/>
            <person name="Du C.H."/>
            <person name="Zhou Y.H."/>
            <person name="Cheng J.X."/>
            <person name="Dai P.F."/>
            <person name="Guo W.B."/>
            <person name="Han X.H."/>
            <person name="Huang E.J."/>
            <person name="Li L.F."/>
            <person name="Wei W."/>
            <person name="Gao Y.C."/>
            <person name="Liu J.Z."/>
            <person name="Shao H.Z."/>
            <person name="Wang X."/>
            <person name="Wang C.C."/>
            <person name="Yang T.C."/>
            <person name="Huo Q.B."/>
            <person name="Li W."/>
            <person name="Chen H.Y."/>
            <person name="Chen S.E."/>
            <person name="Zhou L.G."/>
            <person name="Ni X.B."/>
            <person name="Tian J.H."/>
            <person name="Sheng Y."/>
            <person name="Liu T."/>
            <person name="Pan Y.S."/>
            <person name="Xia L.Y."/>
            <person name="Li J."/>
            <person name="Zhao F."/>
            <person name="Cao W.C."/>
        </authorList>
    </citation>
    <scope>NUCLEOTIDE SEQUENCE</scope>
    <source>
        <strain evidence="4">Rsan-2018</strain>
    </source>
</reference>
<feature type="compositionally biased region" description="Low complexity" evidence="2">
    <location>
        <begin position="155"/>
        <end position="187"/>
    </location>
</feature>
<dbReference type="PROSITE" id="PS50157">
    <property type="entry name" value="ZINC_FINGER_C2H2_2"/>
    <property type="match status" value="1"/>
</dbReference>
<dbReference type="SMART" id="SM00355">
    <property type="entry name" value="ZnF_C2H2"/>
    <property type="match status" value="2"/>
</dbReference>
<dbReference type="EMBL" id="JABSTV010001247">
    <property type="protein sequence ID" value="KAH7971841.1"/>
    <property type="molecule type" value="Genomic_DNA"/>
</dbReference>
<reference evidence="4" key="2">
    <citation type="submission" date="2021-09" db="EMBL/GenBank/DDBJ databases">
        <authorList>
            <person name="Jia N."/>
            <person name="Wang J."/>
            <person name="Shi W."/>
            <person name="Du L."/>
            <person name="Sun Y."/>
            <person name="Zhan W."/>
            <person name="Jiang J."/>
            <person name="Wang Q."/>
            <person name="Zhang B."/>
            <person name="Ji P."/>
            <person name="Sakyi L.B."/>
            <person name="Cui X."/>
            <person name="Yuan T."/>
            <person name="Jiang B."/>
            <person name="Yang W."/>
            <person name="Lam T.T.-Y."/>
            <person name="Chang Q."/>
            <person name="Ding S."/>
            <person name="Wang X."/>
            <person name="Zhu J."/>
            <person name="Ruan X."/>
            <person name="Zhao L."/>
            <person name="Wei J."/>
            <person name="Que T."/>
            <person name="Du C."/>
            <person name="Cheng J."/>
            <person name="Dai P."/>
            <person name="Han X."/>
            <person name="Huang E."/>
            <person name="Gao Y."/>
            <person name="Liu J."/>
            <person name="Shao H."/>
            <person name="Ye R."/>
            <person name="Li L."/>
            <person name="Wei W."/>
            <person name="Wang X."/>
            <person name="Wang C."/>
            <person name="Huo Q."/>
            <person name="Li W."/>
            <person name="Guo W."/>
            <person name="Chen H."/>
            <person name="Chen S."/>
            <person name="Zhou L."/>
            <person name="Zhou L."/>
            <person name="Ni X."/>
            <person name="Tian J."/>
            <person name="Zhou Y."/>
            <person name="Sheng Y."/>
            <person name="Liu T."/>
            <person name="Pan Y."/>
            <person name="Xia L."/>
            <person name="Li J."/>
            <person name="Zhao F."/>
            <person name="Cao W."/>
        </authorList>
    </citation>
    <scope>NUCLEOTIDE SEQUENCE</scope>
    <source>
        <strain evidence="4">Rsan-2018</strain>
        <tissue evidence="4">Larvae</tissue>
    </source>
</reference>
<feature type="region of interest" description="Disordered" evidence="2">
    <location>
        <begin position="137"/>
        <end position="434"/>
    </location>
</feature>
<gene>
    <name evidence="4" type="ORF">HPB52_003464</name>
</gene>
<feature type="compositionally biased region" description="Polar residues" evidence="2">
    <location>
        <begin position="226"/>
        <end position="241"/>
    </location>
</feature>